<evidence type="ECO:0000256" key="1">
    <source>
        <dbReference type="SAM" id="MobiDB-lite"/>
    </source>
</evidence>
<name>A0ABT1EV15_9PROT</name>
<evidence type="ECO:0000313" key="3">
    <source>
        <dbReference type="EMBL" id="MCP1247236.1"/>
    </source>
</evidence>
<sequence>MSKQSLRADSATKIVEKALKRFLMIVALSSLPAAAWAQEYKPDFNCSADHSKDSIATMLCQNSEAAKHELIFDQTYYALRQIVGKAGWKALKQEAIADDDALKVCVAPDAMDGTLPKADPQCYISKMDEITQKYKVRLSGSALEEASRPIDQHIALQQKFIDLGYLPAGSIADGVYGEATRDAIATWQRVSHRPSDDGFISDADAVVLSGANAPQQVPATSAPPVSYAPPQQPVASAPADPISGVCPGQPQPMNLIIGFNDPYAAKGKCYEILIASRFGRRQWIDENTVLIIDSLPSSSDTYETIVQDPNGHIQYGKVAVVIGVDPIKYTAASGEMIVAPTLEVLKYVN</sequence>
<evidence type="ECO:0000313" key="4">
    <source>
        <dbReference type="Proteomes" id="UP001523543"/>
    </source>
</evidence>
<accession>A0ABT1EV15</accession>
<proteinExistence type="predicted"/>
<protein>
    <submittedName>
        <fullName evidence="3">Peptidoglycan-binding protein</fullName>
    </submittedName>
</protein>
<dbReference type="RefSeq" id="WP_156470068.1">
    <property type="nucleotide sequence ID" value="NZ_JAMYZR010000065.1"/>
</dbReference>
<dbReference type="InterPro" id="IPR002477">
    <property type="entry name" value="Peptidoglycan-bd-like"/>
</dbReference>
<organism evidence="3 4">
    <name type="scientific">Acetobacter cerevisiae</name>
    <dbReference type="NCBI Taxonomy" id="178900"/>
    <lineage>
        <taxon>Bacteria</taxon>
        <taxon>Pseudomonadati</taxon>
        <taxon>Pseudomonadota</taxon>
        <taxon>Alphaproteobacteria</taxon>
        <taxon>Acetobacterales</taxon>
        <taxon>Acetobacteraceae</taxon>
        <taxon>Acetobacter</taxon>
    </lineage>
</organism>
<comment type="caution">
    <text evidence="3">The sequence shown here is derived from an EMBL/GenBank/DDBJ whole genome shotgun (WGS) entry which is preliminary data.</text>
</comment>
<evidence type="ECO:0000259" key="2">
    <source>
        <dbReference type="Pfam" id="PF01471"/>
    </source>
</evidence>
<feature type="domain" description="Peptidoglycan binding-like" evidence="2">
    <location>
        <begin position="154"/>
        <end position="191"/>
    </location>
</feature>
<dbReference type="InterPro" id="IPR036366">
    <property type="entry name" value="PGBDSf"/>
</dbReference>
<gene>
    <name evidence="3" type="ORF">NKW54_15030</name>
</gene>
<dbReference type="EMBL" id="JAMYZR010000065">
    <property type="protein sequence ID" value="MCP1247236.1"/>
    <property type="molecule type" value="Genomic_DNA"/>
</dbReference>
<reference evidence="3 4" key="1">
    <citation type="submission" date="2022-06" db="EMBL/GenBank/DDBJ databases">
        <title>Acetobacer genomes from food samples.</title>
        <authorList>
            <person name="Sombolestani A."/>
        </authorList>
    </citation>
    <scope>NUCLEOTIDE SEQUENCE [LARGE SCALE GENOMIC DNA]</scope>
    <source>
        <strain evidence="3 4">R-83281</strain>
    </source>
</reference>
<dbReference type="Gene3D" id="1.10.101.10">
    <property type="entry name" value="PGBD-like superfamily/PGBD"/>
    <property type="match status" value="1"/>
</dbReference>
<dbReference type="InterPro" id="IPR036365">
    <property type="entry name" value="PGBD-like_sf"/>
</dbReference>
<keyword evidence="4" id="KW-1185">Reference proteome</keyword>
<dbReference type="Proteomes" id="UP001523543">
    <property type="component" value="Unassembled WGS sequence"/>
</dbReference>
<dbReference type="Pfam" id="PF01471">
    <property type="entry name" value="PG_binding_1"/>
    <property type="match status" value="1"/>
</dbReference>
<feature type="region of interest" description="Disordered" evidence="1">
    <location>
        <begin position="215"/>
        <end position="239"/>
    </location>
</feature>
<dbReference type="SUPFAM" id="SSF47090">
    <property type="entry name" value="PGBD-like"/>
    <property type="match status" value="1"/>
</dbReference>